<sequence>MGQDKCESGHKSTKHWFVVKNATHGNVLRNDIHSEDRDGCEDPSDPSDVRNRNEITWWNEDAETRLMRAAYGDTRTYRWNLKIPKGIQSSEKKSFYVLWQIKTREGGDRSPVMSLELRHTTLTMSNSFMVKPIRNAASPNALTYNPTTGEITYTTSTTETKGNIVPLTRNAGAILGQLEVKEFSYINKSKYIEYGTLGVAATITDWLVSEKANEGWAAKLGEAGFASASPEDTPASVGEQDTFVQQLYADYVAATEAVPETFVDKDETHFGFMAEEVQTILPELVYDDTDGKALDIKWNNITALLVKQNQILTAQIAELTSDTEARFATLEAK</sequence>
<dbReference type="Proteomes" id="UP000054560">
    <property type="component" value="Unassembled WGS sequence"/>
</dbReference>
<dbReference type="eggNOG" id="ENOG502S4QU">
    <property type="taxonomic scope" value="Eukaryota"/>
</dbReference>
<dbReference type="RefSeq" id="XP_014157269.1">
    <property type="nucleotide sequence ID" value="XM_014301794.1"/>
</dbReference>
<dbReference type="InterPro" id="IPR030392">
    <property type="entry name" value="S74_ICA"/>
</dbReference>
<dbReference type="AlphaFoldDB" id="A0A0L0G2K7"/>
<protein>
    <recommendedName>
        <fullName evidence="2">Peptidase S74 domain-containing protein</fullName>
    </recommendedName>
</protein>
<accession>A0A0L0G2K7</accession>
<organism evidence="3 4">
    <name type="scientific">Sphaeroforma arctica JP610</name>
    <dbReference type="NCBI Taxonomy" id="667725"/>
    <lineage>
        <taxon>Eukaryota</taxon>
        <taxon>Ichthyosporea</taxon>
        <taxon>Ichthyophonida</taxon>
        <taxon>Sphaeroforma</taxon>
    </lineage>
</organism>
<evidence type="ECO:0000313" key="4">
    <source>
        <dbReference type="Proteomes" id="UP000054560"/>
    </source>
</evidence>
<dbReference type="PROSITE" id="PS51688">
    <property type="entry name" value="ICA"/>
    <property type="match status" value="1"/>
</dbReference>
<keyword evidence="4" id="KW-1185">Reference proteome</keyword>
<feature type="domain" description="Peptidase S74" evidence="2">
    <location>
        <begin position="156"/>
        <end position="323"/>
    </location>
</feature>
<gene>
    <name evidence="3" type="ORF">SARC_04375</name>
</gene>
<dbReference type="EMBL" id="KQ241839">
    <property type="protein sequence ID" value="KNC83367.1"/>
    <property type="molecule type" value="Genomic_DNA"/>
</dbReference>
<dbReference type="OrthoDB" id="27041at2759"/>
<name>A0A0L0G2K7_9EUKA</name>
<evidence type="ECO:0000256" key="1">
    <source>
        <dbReference type="SAM" id="MobiDB-lite"/>
    </source>
</evidence>
<evidence type="ECO:0000259" key="2">
    <source>
        <dbReference type="PROSITE" id="PS51688"/>
    </source>
</evidence>
<evidence type="ECO:0000313" key="3">
    <source>
        <dbReference type="EMBL" id="KNC83367.1"/>
    </source>
</evidence>
<feature type="region of interest" description="Disordered" evidence="1">
    <location>
        <begin position="32"/>
        <end position="51"/>
    </location>
</feature>
<reference evidence="3 4" key="1">
    <citation type="submission" date="2011-02" db="EMBL/GenBank/DDBJ databases">
        <title>The Genome Sequence of Sphaeroforma arctica JP610.</title>
        <authorList>
            <consortium name="The Broad Institute Genome Sequencing Platform"/>
            <person name="Russ C."/>
            <person name="Cuomo C."/>
            <person name="Young S.K."/>
            <person name="Zeng Q."/>
            <person name="Gargeya S."/>
            <person name="Alvarado L."/>
            <person name="Berlin A."/>
            <person name="Chapman S.B."/>
            <person name="Chen Z."/>
            <person name="Freedman E."/>
            <person name="Gellesch M."/>
            <person name="Goldberg J."/>
            <person name="Griggs A."/>
            <person name="Gujja S."/>
            <person name="Heilman E."/>
            <person name="Heiman D."/>
            <person name="Howarth C."/>
            <person name="Mehta T."/>
            <person name="Neiman D."/>
            <person name="Pearson M."/>
            <person name="Roberts A."/>
            <person name="Saif S."/>
            <person name="Shea T."/>
            <person name="Shenoy N."/>
            <person name="Sisk P."/>
            <person name="Stolte C."/>
            <person name="Sykes S."/>
            <person name="White J."/>
            <person name="Yandava C."/>
            <person name="Burger G."/>
            <person name="Gray M.W."/>
            <person name="Holland P.W.H."/>
            <person name="King N."/>
            <person name="Lang F.B.F."/>
            <person name="Roger A.J."/>
            <person name="Ruiz-Trillo I."/>
            <person name="Haas B."/>
            <person name="Nusbaum C."/>
            <person name="Birren B."/>
        </authorList>
    </citation>
    <scope>NUCLEOTIDE SEQUENCE [LARGE SCALE GENOMIC DNA]</scope>
    <source>
        <strain evidence="3 4">JP610</strain>
    </source>
</reference>
<dbReference type="GeneID" id="25904879"/>
<proteinExistence type="predicted"/>